<feature type="region of interest" description="Disordered" evidence="1">
    <location>
        <begin position="1"/>
        <end position="33"/>
    </location>
</feature>
<reference evidence="2" key="2">
    <citation type="submission" date="2015-03" db="UniProtKB">
        <authorList>
            <consortium name="EnsemblPlants"/>
        </authorList>
    </citation>
    <scope>IDENTIFICATION</scope>
</reference>
<dbReference type="AlphaFoldDB" id="A0A0D3BGL0"/>
<accession>A0A0D3BGL0</accession>
<organism evidence="2 3">
    <name type="scientific">Brassica oleracea var. oleracea</name>
    <dbReference type="NCBI Taxonomy" id="109376"/>
    <lineage>
        <taxon>Eukaryota</taxon>
        <taxon>Viridiplantae</taxon>
        <taxon>Streptophyta</taxon>
        <taxon>Embryophyta</taxon>
        <taxon>Tracheophyta</taxon>
        <taxon>Spermatophyta</taxon>
        <taxon>Magnoliopsida</taxon>
        <taxon>eudicotyledons</taxon>
        <taxon>Gunneridae</taxon>
        <taxon>Pentapetalae</taxon>
        <taxon>rosids</taxon>
        <taxon>malvids</taxon>
        <taxon>Brassicales</taxon>
        <taxon>Brassicaceae</taxon>
        <taxon>Brassiceae</taxon>
        <taxon>Brassica</taxon>
    </lineage>
</organism>
<name>A0A0D3BGL0_BRAOL</name>
<dbReference type="EnsemblPlants" id="Bo3g118400.1">
    <property type="protein sequence ID" value="Bo3g118400.1"/>
    <property type="gene ID" value="Bo3g118400"/>
</dbReference>
<dbReference type="EnsemblPlants" id="Bo3g118380.1">
    <property type="protein sequence ID" value="Bo3g118380.1"/>
    <property type="gene ID" value="Bo3g118380"/>
</dbReference>
<dbReference type="Gramene" id="Bo3g118380.1">
    <property type="protein sequence ID" value="Bo3g118380.1"/>
    <property type="gene ID" value="Bo3g118380"/>
</dbReference>
<dbReference type="Gramene" id="Bo3g118400.1">
    <property type="protein sequence ID" value="Bo3g118400.1"/>
    <property type="gene ID" value="Bo3g118400"/>
</dbReference>
<sequence>MGDSQLSLIPHFSDGFKKSRVHSRNDRDDRQRRRVYGGGFHTRMIKLERVETVTCFGASSHPHPDKIRSPKSS</sequence>
<protein>
    <submittedName>
        <fullName evidence="2">Uncharacterized protein</fullName>
    </submittedName>
</protein>
<dbReference type="HOGENOM" id="CLU_2708255_0_0_1"/>
<keyword evidence="3" id="KW-1185">Reference proteome</keyword>
<reference evidence="2 3" key="1">
    <citation type="journal article" date="2014" name="Genome Biol.">
        <title>Transcriptome and methylome profiling reveals relics of genome dominance in the mesopolyploid Brassica oleracea.</title>
        <authorList>
            <person name="Parkin I.A."/>
            <person name="Koh C."/>
            <person name="Tang H."/>
            <person name="Robinson S.J."/>
            <person name="Kagale S."/>
            <person name="Clarke W.E."/>
            <person name="Town C.D."/>
            <person name="Nixon J."/>
            <person name="Krishnakumar V."/>
            <person name="Bidwell S.L."/>
            <person name="Denoeud F."/>
            <person name="Belcram H."/>
            <person name="Links M.G."/>
            <person name="Just J."/>
            <person name="Clarke C."/>
            <person name="Bender T."/>
            <person name="Huebert T."/>
            <person name="Mason A.S."/>
            <person name="Pires J.C."/>
            <person name="Barker G."/>
            <person name="Moore J."/>
            <person name="Walley P.G."/>
            <person name="Manoli S."/>
            <person name="Batley J."/>
            <person name="Edwards D."/>
            <person name="Nelson M.N."/>
            <person name="Wang X."/>
            <person name="Paterson A.H."/>
            <person name="King G."/>
            <person name="Bancroft I."/>
            <person name="Chalhoub B."/>
            <person name="Sharpe A.G."/>
        </authorList>
    </citation>
    <scope>NUCLEOTIDE SEQUENCE</scope>
    <source>
        <strain evidence="3">cv. TO1000</strain>
        <strain evidence="2">TO1000</strain>
    </source>
</reference>
<evidence type="ECO:0000256" key="1">
    <source>
        <dbReference type="SAM" id="MobiDB-lite"/>
    </source>
</evidence>
<evidence type="ECO:0000313" key="3">
    <source>
        <dbReference type="Proteomes" id="UP000032141"/>
    </source>
</evidence>
<proteinExistence type="predicted"/>
<dbReference type="Proteomes" id="UP000032141">
    <property type="component" value="Chromosome C3"/>
</dbReference>
<evidence type="ECO:0000313" key="2">
    <source>
        <dbReference type="EnsemblPlants" id="Bo3g118380.1"/>
    </source>
</evidence>